<organism evidence="2 3">
    <name type="scientific">Venturia nashicola</name>
    <dbReference type="NCBI Taxonomy" id="86259"/>
    <lineage>
        <taxon>Eukaryota</taxon>
        <taxon>Fungi</taxon>
        <taxon>Dikarya</taxon>
        <taxon>Ascomycota</taxon>
        <taxon>Pezizomycotina</taxon>
        <taxon>Dothideomycetes</taxon>
        <taxon>Pleosporomycetidae</taxon>
        <taxon>Venturiales</taxon>
        <taxon>Venturiaceae</taxon>
        <taxon>Venturia</taxon>
    </lineage>
</organism>
<keyword evidence="3" id="KW-1185">Reference proteome</keyword>
<name>A0A4Z1NYN8_9PEZI</name>
<comment type="caution">
    <text evidence="2">The sequence shown here is derived from an EMBL/GenBank/DDBJ whole genome shotgun (WGS) entry which is preliminary data.</text>
</comment>
<proteinExistence type="predicted"/>
<feature type="compositionally biased region" description="Basic and acidic residues" evidence="1">
    <location>
        <begin position="23"/>
        <end position="32"/>
    </location>
</feature>
<sequence length="78" mass="8992">MVDRQVRILISRIAQRHLSNDQSPHEFHDNLKPLHPSAVPEKRRDGQAIHNSKSSHNFTDTTLDISTTRPRKLKDKSS</sequence>
<feature type="compositionally biased region" description="Basic residues" evidence="1">
    <location>
        <begin position="69"/>
        <end position="78"/>
    </location>
</feature>
<dbReference type="Proteomes" id="UP000298493">
    <property type="component" value="Unassembled WGS sequence"/>
</dbReference>
<evidence type="ECO:0000313" key="3">
    <source>
        <dbReference type="Proteomes" id="UP000298493"/>
    </source>
</evidence>
<dbReference type="AlphaFoldDB" id="A0A4Z1NYN8"/>
<gene>
    <name evidence="2" type="ORF">E6O75_ATG04793</name>
</gene>
<evidence type="ECO:0000256" key="1">
    <source>
        <dbReference type="SAM" id="MobiDB-lite"/>
    </source>
</evidence>
<reference evidence="2 3" key="1">
    <citation type="submission" date="2019-04" db="EMBL/GenBank/DDBJ databases">
        <title>High contiguity whole genome sequence and gene annotation resource for two Venturia nashicola isolates.</title>
        <authorList>
            <person name="Prokchorchik M."/>
            <person name="Won K."/>
            <person name="Lee Y."/>
            <person name="Choi E.D."/>
            <person name="Segonzac C."/>
            <person name="Sohn K.H."/>
        </authorList>
    </citation>
    <scope>NUCLEOTIDE SEQUENCE [LARGE SCALE GENOMIC DNA]</scope>
    <source>
        <strain evidence="2 3">PRI2</strain>
    </source>
</reference>
<feature type="compositionally biased region" description="Polar residues" evidence="1">
    <location>
        <begin position="49"/>
        <end position="68"/>
    </location>
</feature>
<protein>
    <submittedName>
        <fullName evidence="2">Uncharacterized protein</fullName>
    </submittedName>
</protein>
<accession>A0A4Z1NYN8</accession>
<dbReference type="EMBL" id="SNSC02000009">
    <property type="protein sequence ID" value="TID21398.1"/>
    <property type="molecule type" value="Genomic_DNA"/>
</dbReference>
<evidence type="ECO:0000313" key="2">
    <source>
        <dbReference type="EMBL" id="TID21398.1"/>
    </source>
</evidence>
<feature type="region of interest" description="Disordered" evidence="1">
    <location>
        <begin position="16"/>
        <end position="78"/>
    </location>
</feature>